<organism evidence="1">
    <name type="scientific">marine sediment metagenome</name>
    <dbReference type="NCBI Taxonomy" id="412755"/>
    <lineage>
        <taxon>unclassified sequences</taxon>
        <taxon>metagenomes</taxon>
        <taxon>ecological metagenomes</taxon>
    </lineage>
</organism>
<dbReference type="EMBL" id="BART01040620">
    <property type="protein sequence ID" value="GAH30324.1"/>
    <property type="molecule type" value="Genomic_DNA"/>
</dbReference>
<name>X1FLS2_9ZZZZ</name>
<gene>
    <name evidence="1" type="ORF">S01H4_65986</name>
</gene>
<dbReference type="AlphaFoldDB" id="X1FLS2"/>
<sequence length="78" mass="8436">IVTVIYLITLASIGIKMGLTYFKSKIVIIHVIEAIGTNPYIHKKYISIGGTTSKKTKLKKYTVGADQGNAVPKTDTPA</sequence>
<proteinExistence type="predicted"/>
<protein>
    <submittedName>
        <fullName evidence="1">Uncharacterized protein</fullName>
    </submittedName>
</protein>
<accession>X1FLS2</accession>
<reference evidence="1" key="1">
    <citation type="journal article" date="2014" name="Front. Microbiol.">
        <title>High frequency of phylogenetically diverse reductive dehalogenase-homologous genes in deep subseafloor sedimentary metagenomes.</title>
        <authorList>
            <person name="Kawai M."/>
            <person name="Futagami T."/>
            <person name="Toyoda A."/>
            <person name="Takaki Y."/>
            <person name="Nishi S."/>
            <person name="Hori S."/>
            <person name="Arai W."/>
            <person name="Tsubouchi T."/>
            <person name="Morono Y."/>
            <person name="Uchiyama I."/>
            <person name="Ito T."/>
            <person name="Fujiyama A."/>
            <person name="Inagaki F."/>
            <person name="Takami H."/>
        </authorList>
    </citation>
    <scope>NUCLEOTIDE SEQUENCE</scope>
    <source>
        <strain evidence="1">Expedition CK06-06</strain>
    </source>
</reference>
<comment type="caution">
    <text evidence="1">The sequence shown here is derived from an EMBL/GenBank/DDBJ whole genome shotgun (WGS) entry which is preliminary data.</text>
</comment>
<evidence type="ECO:0000313" key="1">
    <source>
        <dbReference type="EMBL" id="GAH30324.1"/>
    </source>
</evidence>
<feature type="non-terminal residue" evidence="1">
    <location>
        <position position="1"/>
    </location>
</feature>